<gene>
    <name evidence="3" type="ORF">Tci_536648</name>
</gene>
<feature type="domain" description="Reverse transcriptase zinc-binding" evidence="2">
    <location>
        <begin position="272"/>
        <end position="340"/>
    </location>
</feature>
<feature type="compositionally biased region" description="Basic and acidic residues" evidence="1">
    <location>
        <begin position="43"/>
        <end position="57"/>
    </location>
</feature>
<evidence type="ECO:0000256" key="1">
    <source>
        <dbReference type="SAM" id="MobiDB-lite"/>
    </source>
</evidence>
<dbReference type="InterPro" id="IPR026960">
    <property type="entry name" value="RVT-Znf"/>
</dbReference>
<proteinExistence type="predicted"/>
<organism evidence="3">
    <name type="scientific">Tanacetum cinerariifolium</name>
    <name type="common">Dalmatian daisy</name>
    <name type="synonym">Chrysanthemum cinerariifolium</name>
    <dbReference type="NCBI Taxonomy" id="118510"/>
    <lineage>
        <taxon>Eukaryota</taxon>
        <taxon>Viridiplantae</taxon>
        <taxon>Streptophyta</taxon>
        <taxon>Embryophyta</taxon>
        <taxon>Tracheophyta</taxon>
        <taxon>Spermatophyta</taxon>
        <taxon>Magnoliopsida</taxon>
        <taxon>eudicotyledons</taxon>
        <taxon>Gunneridae</taxon>
        <taxon>Pentapetalae</taxon>
        <taxon>asterids</taxon>
        <taxon>campanulids</taxon>
        <taxon>Asterales</taxon>
        <taxon>Asteraceae</taxon>
        <taxon>Asteroideae</taxon>
        <taxon>Anthemideae</taxon>
        <taxon>Anthemidinae</taxon>
        <taxon>Tanacetum</taxon>
    </lineage>
</organism>
<evidence type="ECO:0000313" key="3">
    <source>
        <dbReference type="EMBL" id="GEZ64675.1"/>
    </source>
</evidence>
<dbReference type="PANTHER" id="PTHR33116">
    <property type="entry name" value="REVERSE TRANSCRIPTASE ZINC-BINDING DOMAIN-CONTAINING PROTEIN-RELATED-RELATED"/>
    <property type="match status" value="1"/>
</dbReference>
<dbReference type="AlphaFoldDB" id="A0A699IND0"/>
<sequence length="341" mass="38164">MGDYVPDTYNDNFINKSTTNKPDVNFNPDTNSTVATDKSISNENEHFGNEKASDEKSSNVAKPNDGDSVDTTSKPPGFNRDSAHGNSGGILTIWDLAIFSCTTTLVTDNVLIVEVLHLSSRLVEVLEQGDPLSLFLFIIGMEGLHAAIEDVISSTLFRGLSIGSQEFSNWKLRDWLRGRDVVLRLFFLPISGSLSGNWKVTMLSSGGLLTLIKSVIGSLGIYYMSLFKAPIKGHWTWQWRRNLRDGEEGSQLAALLETLNQLTLDSNSDDWIWEADTSKKYVPSKVNIFAWRLLLNRLPTRINIMERGIDIPSILFPVCNSQQEDVDHLFVHCEVASQIWH</sequence>
<comment type="caution">
    <text evidence="3">The sequence shown here is derived from an EMBL/GenBank/DDBJ whole genome shotgun (WGS) entry which is preliminary data.</text>
</comment>
<name>A0A699IND0_TANCI</name>
<protein>
    <recommendedName>
        <fullName evidence="2">Reverse transcriptase zinc-binding domain-containing protein</fullName>
    </recommendedName>
</protein>
<dbReference type="Pfam" id="PF13966">
    <property type="entry name" value="zf-RVT"/>
    <property type="match status" value="1"/>
</dbReference>
<evidence type="ECO:0000259" key="2">
    <source>
        <dbReference type="Pfam" id="PF13966"/>
    </source>
</evidence>
<dbReference type="PANTHER" id="PTHR33116:SF78">
    <property type="entry name" value="OS12G0587133 PROTEIN"/>
    <property type="match status" value="1"/>
</dbReference>
<feature type="region of interest" description="Disordered" evidence="1">
    <location>
        <begin position="1"/>
        <end position="83"/>
    </location>
</feature>
<dbReference type="EMBL" id="BKCJ010304921">
    <property type="protein sequence ID" value="GEZ64675.1"/>
    <property type="molecule type" value="Genomic_DNA"/>
</dbReference>
<reference evidence="3" key="1">
    <citation type="journal article" date="2019" name="Sci. Rep.">
        <title>Draft genome of Tanacetum cinerariifolium, the natural source of mosquito coil.</title>
        <authorList>
            <person name="Yamashiro T."/>
            <person name="Shiraishi A."/>
            <person name="Satake H."/>
            <person name="Nakayama K."/>
        </authorList>
    </citation>
    <scope>NUCLEOTIDE SEQUENCE</scope>
</reference>
<accession>A0A699IND0</accession>
<feature type="compositionally biased region" description="Polar residues" evidence="1">
    <location>
        <begin position="9"/>
        <end position="42"/>
    </location>
</feature>